<sequence>MPSVENKILFIKMGVLEIQPPVCPSARKGACEIVSKHPDPANTDQPPDPGLKFGLVALEEEAQRRRTGRQRREDPAMGICICTNCGHSEGETFVTAEEFANKLENGRQVSKPSNDKKGEVMINLDVIETILMDDEPQKDDKYVSEHDVEKAIVWVNSKETPGAKHSSKRKGTGFITKAAMMDILSKVDDEEEEDEVPEKAQAADGRRTSTSSRCKDRKGTGYVSKDKLQKILAAAGEEET</sequence>
<feature type="region of interest" description="Disordered" evidence="1">
    <location>
        <begin position="187"/>
        <end position="221"/>
    </location>
</feature>
<proteinExistence type="predicted"/>
<name>A0ABP0NMQ4_9DINO</name>
<dbReference type="EMBL" id="CAXAMN010021973">
    <property type="protein sequence ID" value="CAK9065050.1"/>
    <property type="molecule type" value="Genomic_DNA"/>
</dbReference>
<reference evidence="2 3" key="1">
    <citation type="submission" date="2024-02" db="EMBL/GenBank/DDBJ databases">
        <authorList>
            <person name="Chen Y."/>
            <person name="Shah S."/>
            <person name="Dougan E. K."/>
            <person name="Thang M."/>
            <person name="Chan C."/>
        </authorList>
    </citation>
    <scope>NUCLEOTIDE SEQUENCE [LARGE SCALE GENOMIC DNA]</scope>
</reference>
<evidence type="ECO:0000256" key="1">
    <source>
        <dbReference type="SAM" id="MobiDB-lite"/>
    </source>
</evidence>
<gene>
    <name evidence="2" type="ORF">CCMP2556_LOCUS31982</name>
</gene>
<protein>
    <submittedName>
        <fullName evidence="2">Uncharacterized protein</fullName>
    </submittedName>
</protein>
<dbReference type="Proteomes" id="UP001642484">
    <property type="component" value="Unassembled WGS sequence"/>
</dbReference>
<comment type="caution">
    <text evidence="2">The sequence shown here is derived from an EMBL/GenBank/DDBJ whole genome shotgun (WGS) entry which is preliminary data.</text>
</comment>
<keyword evidence="3" id="KW-1185">Reference proteome</keyword>
<evidence type="ECO:0000313" key="2">
    <source>
        <dbReference type="EMBL" id="CAK9065050.1"/>
    </source>
</evidence>
<evidence type="ECO:0000313" key="3">
    <source>
        <dbReference type="Proteomes" id="UP001642484"/>
    </source>
</evidence>
<organism evidence="2 3">
    <name type="scientific">Durusdinium trenchii</name>
    <dbReference type="NCBI Taxonomy" id="1381693"/>
    <lineage>
        <taxon>Eukaryota</taxon>
        <taxon>Sar</taxon>
        <taxon>Alveolata</taxon>
        <taxon>Dinophyceae</taxon>
        <taxon>Suessiales</taxon>
        <taxon>Symbiodiniaceae</taxon>
        <taxon>Durusdinium</taxon>
    </lineage>
</organism>
<accession>A0ABP0NMQ4</accession>